<protein>
    <submittedName>
        <fullName evidence="1">Uncharacterized protein</fullName>
    </submittedName>
</protein>
<dbReference type="AlphaFoldDB" id="A0AAI9IGF4"/>
<gene>
    <name evidence="1" type="ORF">HFRIS_004988</name>
</gene>
<dbReference type="EMBL" id="AEEC02000005">
    <property type="protein sequence ID" value="EOA05786.1"/>
    <property type="molecule type" value="Genomic_DNA"/>
</dbReference>
<dbReference type="RefSeq" id="WP_006462152.1">
    <property type="nucleotide sequence ID" value="NZ_AEEC02000005.1"/>
</dbReference>
<accession>A0AAI9IGF4</accession>
<proteinExistence type="predicted"/>
<reference evidence="1 2" key="1">
    <citation type="journal article" date="2013" name="Front. Microbiol.">
        <title>The genome of the endophytic bacterium H. frisingense GSF30(T) identifies diverse strategies in the Herbaspirillum genus to interact with plants.</title>
        <authorList>
            <person name="Straub D."/>
            <person name="Rothballer M."/>
            <person name="Hartmann A."/>
            <person name="Ludewig U."/>
        </authorList>
    </citation>
    <scope>NUCLEOTIDE SEQUENCE [LARGE SCALE GENOMIC DNA]</scope>
    <source>
        <strain evidence="1 2">GSF30</strain>
    </source>
</reference>
<evidence type="ECO:0000313" key="1">
    <source>
        <dbReference type="EMBL" id="EOA05786.1"/>
    </source>
</evidence>
<sequence length="68" mass="7178">MLHEGQIAVIGAGLELHAIVRQRLAIELQALKDASVPVPAALFEQAQRALDDLSDGLQGVLLSGIEAH</sequence>
<organism evidence="1 2">
    <name type="scientific">Herbaspirillum frisingense GSF30</name>
    <dbReference type="NCBI Taxonomy" id="864073"/>
    <lineage>
        <taxon>Bacteria</taxon>
        <taxon>Pseudomonadati</taxon>
        <taxon>Pseudomonadota</taxon>
        <taxon>Betaproteobacteria</taxon>
        <taxon>Burkholderiales</taxon>
        <taxon>Oxalobacteraceae</taxon>
        <taxon>Herbaspirillum</taxon>
    </lineage>
</organism>
<evidence type="ECO:0000313" key="2">
    <source>
        <dbReference type="Proteomes" id="UP000006772"/>
    </source>
</evidence>
<comment type="caution">
    <text evidence="1">The sequence shown here is derived from an EMBL/GenBank/DDBJ whole genome shotgun (WGS) entry which is preliminary data.</text>
</comment>
<name>A0AAI9IGF4_9BURK</name>
<dbReference type="Proteomes" id="UP000006772">
    <property type="component" value="Unassembled WGS sequence"/>
</dbReference>